<proteinExistence type="predicted"/>
<evidence type="ECO:0000313" key="1">
    <source>
        <dbReference type="EMBL" id="HIS83437.1"/>
    </source>
</evidence>
<gene>
    <name evidence="1" type="ORF">IAD41_07525</name>
</gene>
<sequence>MDKFTNAITLYPAKGLKGNRNANFYEFLTMGQVPYLIGSGMLMSIFNSANKHFADATSKQKASPLGKHMALGVLFYGLAKSMSKPLITTPIHLLTGVDTEVPYAKVNYELPDDINDTDITSIEYHKVFESVEFPRWDLLYMSAESGKPRNAYYDKVCKKLGLGSDLKDSDQEAKPRIKEIVVKSKLAQNISSYLWAATGVALAFQKPWEEYFNVATFKFWKGKEFKKSLSIFGKSLVRSLESLYFGDGSKIGKHTGKAMIFTSLAASALGVLNVMSSSQKPSKLDSADIIEKERKYVVN</sequence>
<dbReference type="AlphaFoldDB" id="A0A9D1K442"/>
<organism evidence="1 2">
    <name type="scientific">Candidatus Scatenecus faecavium</name>
    <dbReference type="NCBI Taxonomy" id="2840915"/>
    <lineage>
        <taxon>Bacteria</taxon>
        <taxon>Candidatus Scatenecus</taxon>
    </lineage>
</organism>
<comment type="caution">
    <text evidence="1">The sequence shown here is derived from an EMBL/GenBank/DDBJ whole genome shotgun (WGS) entry which is preliminary data.</text>
</comment>
<accession>A0A9D1K442</accession>
<reference evidence="1" key="2">
    <citation type="journal article" date="2021" name="PeerJ">
        <title>Extensive microbial diversity within the chicken gut microbiome revealed by metagenomics and culture.</title>
        <authorList>
            <person name="Gilroy R."/>
            <person name="Ravi A."/>
            <person name="Getino M."/>
            <person name="Pursley I."/>
            <person name="Horton D.L."/>
            <person name="Alikhan N.F."/>
            <person name="Baker D."/>
            <person name="Gharbi K."/>
            <person name="Hall N."/>
            <person name="Watson M."/>
            <person name="Adriaenssens E.M."/>
            <person name="Foster-Nyarko E."/>
            <person name="Jarju S."/>
            <person name="Secka A."/>
            <person name="Antonio M."/>
            <person name="Oren A."/>
            <person name="Chaudhuri R.R."/>
            <person name="La Ragione R."/>
            <person name="Hildebrand F."/>
            <person name="Pallen M.J."/>
        </authorList>
    </citation>
    <scope>NUCLEOTIDE SEQUENCE</scope>
    <source>
        <strain evidence="1">CHK152-2994</strain>
    </source>
</reference>
<dbReference type="Proteomes" id="UP000824139">
    <property type="component" value="Unassembled WGS sequence"/>
</dbReference>
<name>A0A9D1K442_9BACT</name>
<protein>
    <submittedName>
        <fullName evidence="1">Uncharacterized protein</fullName>
    </submittedName>
</protein>
<evidence type="ECO:0000313" key="2">
    <source>
        <dbReference type="Proteomes" id="UP000824139"/>
    </source>
</evidence>
<dbReference type="EMBL" id="DVJO01000165">
    <property type="protein sequence ID" value="HIS83437.1"/>
    <property type="molecule type" value="Genomic_DNA"/>
</dbReference>
<reference evidence="1" key="1">
    <citation type="submission" date="2020-10" db="EMBL/GenBank/DDBJ databases">
        <authorList>
            <person name="Gilroy R."/>
        </authorList>
    </citation>
    <scope>NUCLEOTIDE SEQUENCE</scope>
    <source>
        <strain evidence="1">CHK152-2994</strain>
    </source>
</reference>